<evidence type="ECO:0000313" key="1">
    <source>
        <dbReference type="EMBL" id="GAI28500.1"/>
    </source>
</evidence>
<protein>
    <submittedName>
        <fullName evidence="1">Uncharacterized protein</fullName>
    </submittedName>
</protein>
<sequence length="60" mass="6666">MLNQKYSAPASKVATKHSNTGVSPFDDLASDYDAWFEREGKPIFAIEVLAFHEVLPSLPK</sequence>
<gene>
    <name evidence="1" type="ORF">S06H3_36141</name>
</gene>
<proteinExistence type="predicted"/>
<name>X1NP13_9ZZZZ</name>
<dbReference type="AlphaFoldDB" id="X1NP13"/>
<reference evidence="1" key="1">
    <citation type="journal article" date="2014" name="Front. Microbiol.">
        <title>High frequency of phylogenetically diverse reductive dehalogenase-homologous genes in deep subseafloor sedimentary metagenomes.</title>
        <authorList>
            <person name="Kawai M."/>
            <person name="Futagami T."/>
            <person name="Toyoda A."/>
            <person name="Takaki Y."/>
            <person name="Nishi S."/>
            <person name="Hori S."/>
            <person name="Arai W."/>
            <person name="Tsubouchi T."/>
            <person name="Morono Y."/>
            <person name="Uchiyama I."/>
            <person name="Ito T."/>
            <person name="Fujiyama A."/>
            <person name="Inagaki F."/>
            <person name="Takami H."/>
        </authorList>
    </citation>
    <scope>NUCLEOTIDE SEQUENCE</scope>
    <source>
        <strain evidence="1">Expedition CK06-06</strain>
    </source>
</reference>
<accession>X1NP13</accession>
<organism evidence="1">
    <name type="scientific">marine sediment metagenome</name>
    <dbReference type="NCBI Taxonomy" id="412755"/>
    <lineage>
        <taxon>unclassified sequences</taxon>
        <taxon>metagenomes</taxon>
        <taxon>ecological metagenomes</taxon>
    </lineage>
</organism>
<feature type="non-terminal residue" evidence="1">
    <location>
        <position position="60"/>
    </location>
</feature>
<dbReference type="EMBL" id="BARV01021866">
    <property type="protein sequence ID" value="GAI28500.1"/>
    <property type="molecule type" value="Genomic_DNA"/>
</dbReference>
<comment type="caution">
    <text evidence="1">The sequence shown here is derived from an EMBL/GenBank/DDBJ whole genome shotgun (WGS) entry which is preliminary data.</text>
</comment>